<dbReference type="EMBL" id="JBIUGF010000057">
    <property type="protein sequence ID" value="MFJ1339903.1"/>
    <property type="molecule type" value="Genomic_DNA"/>
</dbReference>
<comment type="caution">
    <text evidence="1">The sequence shown here is derived from an EMBL/GenBank/DDBJ whole genome shotgun (WGS) entry which is preliminary data.</text>
</comment>
<dbReference type="Proteomes" id="UP001615411">
    <property type="component" value="Unassembled WGS sequence"/>
</dbReference>
<name>A0ACC7LXU0_9PSED</name>
<protein>
    <submittedName>
        <fullName evidence="1">Metallophosphoesterase</fullName>
    </submittedName>
</protein>
<reference evidence="1" key="1">
    <citation type="submission" date="2024-10" db="EMBL/GenBank/DDBJ databases">
        <title>Aeromonas and Pseudomonas from the Cagarras Archipelago, Rio de Janeiro, Brazil.</title>
        <authorList>
            <person name="Canellas A.L.B."/>
            <person name="Laport M.S."/>
        </authorList>
    </citation>
    <scope>NUCLEOTIDE SEQUENCE</scope>
    <source>
        <strain evidence="1">ACP-7</strain>
    </source>
</reference>
<proteinExistence type="predicted"/>
<organism evidence="1 2">
    <name type="scientific">Pseudomonas caricapapayae</name>
    <dbReference type="NCBI Taxonomy" id="46678"/>
    <lineage>
        <taxon>Bacteria</taxon>
        <taxon>Pseudomonadati</taxon>
        <taxon>Pseudomonadota</taxon>
        <taxon>Gammaproteobacteria</taxon>
        <taxon>Pseudomonadales</taxon>
        <taxon>Pseudomonadaceae</taxon>
        <taxon>Pseudomonas</taxon>
    </lineage>
</organism>
<gene>
    <name evidence="1" type="ORF">ACIKP7_17405</name>
</gene>
<accession>A0ACC7LXU0</accession>
<evidence type="ECO:0000313" key="2">
    <source>
        <dbReference type="Proteomes" id="UP001615411"/>
    </source>
</evidence>
<keyword evidence="2" id="KW-1185">Reference proteome</keyword>
<evidence type="ECO:0000313" key="1">
    <source>
        <dbReference type="EMBL" id="MFJ1339903.1"/>
    </source>
</evidence>
<sequence length="232" mass="25692">MSRVERFAINQCGRDYAVGDIHGHFQRLHAQLDAIGFDPAVDRLFSVGDLVDRGPECPDALEWLEKPWFHAVQGNHEALAVTHVSGGWLDYGQYRAAGGGWFLDLPDSEQARFAERFARMPLAMQVETAAGPVGLLHADCPCASWSELCEQLQTQPALELQDYCQWSRRRLQVDDERPIAGLRALIVGHTPLHAMKVLGNIWHIDTGGWSRGHFSLLALDTLSLVNATADAG</sequence>